<name>M1DY83_SOLTU</name>
<reference evidence="1" key="2">
    <citation type="submission" date="2015-06" db="UniProtKB">
        <authorList>
            <consortium name="EnsemblPlants"/>
        </authorList>
    </citation>
    <scope>IDENTIFICATION</scope>
    <source>
        <strain evidence="1">DM1-3 516 R44</strain>
    </source>
</reference>
<dbReference type="AlphaFoldDB" id="M1DY83"/>
<evidence type="ECO:0000313" key="2">
    <source>
        <dbReference type="Proteomes" id="UP000011115"/>
    </source>
</evidence>
<dbReference type="PaxDb" id="4113-PGSC0003DMT400096345"/>
<sequence length="136" mass="15764">MKKLVIGNSHFSKKSKYGNLVKYGKMRVRAFERREKEEEEEKKKQGSLRSSWFSSGAIPIKFLVDLVHVSMCNFELNLLYVRGFNDSKCLGKEPLMLRGFRVGKTKEKSQFFWGKGWPASCDDADAGIQDQHPERR</sequence>
<proteinExistence type="predicted"/>
<organism evidence="1 2">
    <name type="scientific">Solanum tuberosum</name>
    <name type="common">Potato</name>
    <dbReference type="NCBI Taxonomy" id="4113"/>
    <lineage>
        <taxon>Eukaryota</taxon>
        <taxon>Viridiplantae</taxon>
        <taxon>Streptophyta</taxon>
        <taxon>Embryophyta</taxon>
        <taxon>Tracheophyta</taxon>
        <taxon>Spermatophyta</taxon>
        <taxon>Magnoliopsida</taxon>
        <taxon>eudicotyledons</taxon>
        <taxon>Gunneridae</taxon>
        <taxon>Pentapetalae</taxon>
        <taxon>asterids</taxon>
        <taxon>lamiids</taxon>
        <taxon>Solanales</taxon>
        <taxon>Solanaceae</taxon>
        <taxon>Solanoideae</taxon>
        <taxon>Solaneae</taxon>
        <taxon>Solanum</taxon>
    </lineage>
</organism>
<accession>M1DY83</accession>
<keyword evidence="2" id="KW-1185">Reference proteome</keyword>
<dbReference type="Proteomes" id="UP000011115">
    <property type="component" value="Unassembled WGS sequence"/>
</dbReference>
<reference evidence="2" key="1">
    <citation type="journal article" date="2011" name="Nature">
        <title>Genome sequence and analysis of the tuber crop potato.</title>
        <authorList>
            <consortium name="The Potato Genome Sequencing Consortium"/>
        </authorList>
    </citation>
    <scope>NUCLEOTIDE SEQUENCE [LARGE SCALE GENOMIC DNA]</scope>
    <source>
        <strain evidence="2">cv. DM1-3 516 R44</strain>
    </source>
</reference>
<evidence type="ECO:0000313" key="1">
    <source>
        <dbReference type="EnsemblPlants" id="PGSC0003DMT400096345"/>
    </source>
</evidence>
<dbReference type="InParanoid" id="M1DY83"/>
<protein>
    <submittedName>
        <fullName evidence="1">Uncharacterized protein</fullName>
    </submittedName>
</protein>
<dbReference type="HOGENOM" id="CLU_1879098_0_0_1"/>
<dbReference type="EnsemblPlants" id="PGSC0003DMT400096345">
    <property type="protein sequence ID" value="PGSC0003DMT400096345"/>
    <property type="gene ID" value="PGSC0003DMG400045916"/>
</dbReference>
<dbReference type="Gramene" id="PGSC0003DMT400096345">
    <property type="protein sequence ID" value="PGSC0003DMT400096345"/>
    <property type="gene ID" value="PGSC0003DMG400045916"/>
</dbReference>